<keyword evidence="1" id="KW-0547">Nucleotide-binding</keyword>
<dbReference type="Proteomes" id="UP000325113">
    <property type="component" value="Unassembled WGS sequence"/>
</dbReference>
<gene>
    <name evidence="6" type="ORF">FNF31_02671</name>
</gene>
<dbReference type="SUPFAM" id="SSF56112">
    <property type="entry name" value="Protein kinase-like (PK-like)"/>
    <property type="match status" value="1"/>
</dbReference>
<dbReference type="Gene3D" id="3.30.200.20">
    <property type="entry name" value="Phosphorylase Kinase, domain 1"/>
    <property type="match status" value="1"/>
</dbReference>
<name>A0A5A8DEH3_CAFRO</name>
<dbReference type="FunFam" id="3.30.200.20:FF:000271">
    <property type="entry name" value="MAPK/MAK/MRK overlapping kinase"/>
    <property type="match status" value="1"/>
</dbReference>
<comment type="caution">
    <text evidence="6">The sequence shown here is derived from an EMBL/GenBank/DDBJ whole genome shotgun (WGS) entry which is preliminary data.</text>
</comment>
<feature type="compositionally biased region" description="Polar residues" evidence="3">
    <location>
        <begin position="366"/>
        <end position="382"/>
    </location>
</feature>
<dbReference type="PANTHER" id="PTHR24055">
    <property type="entry name" value="MITOGEN-ACTIVATED PROTEIN KINASE"/>
    <property type="match status" value="1"/>
</dbReference>
<evidence type="ECO:0000256" key="2">
    <source>
        <dbReference type="ARBA" id="ARBA00022840"/>
    </source>
</evidence>
<feature type="compositionally biased region" description="Basic residues" evidence="3">
    <location>
        <begin position="384"/>
        <end position="397"/>
    </location>
</feature>
<keyword evidence="4" id="KW-0812">Transmembrane</keyword>
<feature type="region of interest" description="Disordered" evidence="3">
    <location>
        <begin position="518"/>
        <end position="557"/>
    </location>
</feature>
<keyword evidence="4" id="KW-0472">Membrane</keyword>
<protein>
    <recommendedName>
        <fullName evidence="5">Protein kinase domain-containing protein</fullName>
    </recommendedName>
</protein>
<dbReference type="GO" id="GO:0005524">
    <property type="term" value="F:ATP binding"/>
    <property type="evidence" value="ECO:0007669"/>
    <property type="project" value="UniProtKB-KW"/>
</dbReference>
<organism evidence="6 7">
    <name type="scientific">Cafeteria roenbergensis</name>
    <name type="common">Marine flagellate</name>
    <dbReference type="NCBI Taxonomy" id="33653"/>
    <lineage>
        <taxon>Eukaryota</taxon>
        <taxon>Sar</taxon>
        <taxon>Stramenopiles</taxon>
        <taxon>Bigyra</taxon>
        <taxon>Opalozoa</taxon>
        <taxon>Bicosoecida</taxon>
        <taxon>Cafeteriaceae</taxon>
        <taxon>Cafeteria</taxon>
    </lineage>
</organism>
<evidence type="ECO:0000313" key="7">
    <source>
        <dbReference type="Proteomes" id="UP000325113"/>
    </source>
</evidence>
<feature type="region of interest" description="Disordered" evidence="3">
    <location>
        <begin position="297"/>
        <end position="403"/>
    </location>
</feature>
<dbReference type="Pfam" id="PF00069">
    <property type="entry name" value="Pkinase"/>
    <property type="match status" value="1"/>
</dbReference>
<sequence length="797" mass="84323">MHKYRLVAKKGEGTFSEVLKAQSLKNGRSVAVKCMKQTFVSLDQVNNLREIQAIRRLSPHPNIIRLYEVLYDHPSGRLALVFELMHCNLYELIKGKRQYLPEATVKTLVYQLLRSIDHMHRNGIFHRDIKPENVLLTNDDTVKLADFGSCRGIYSKQPYTEYISTRWYRAPECLLTDGYYGYKMDIWGIGCVIFELLALFPLFPGKDEADQVRKVHDILGTPHPEVLRKFRKQGSHADLNFPPQHGSGIKRLLPHCSPQAVDLIQQMLAYDPEERITARSAMRHPWFADLRAEEKRKRELRKAASSSSGTPHGTSDDHAAATAGSKADSPTTSRREQSGEGMPPTVPTELTPAHGTAGDAPESKSHSSVPGLSMASSGSSTKAPRGHRKSKGGKLHRGLAVGGGSGVVGSFGAAEPTVRSIAPSKAQQLAGGHGVGRFGHRRLAANHQPAAMQPLPSAVSRDASKGAVPGGMMIGGARPPQHYVHQFRQARAAAPVVGHPVPGSTASRSIVQARQLRAAGHAPMPAAPSARQYRLGQRSGVAVSSRSDASARGGRSGMARLPGIAALRSDGRAGAASLSRSGAYASSLQVAAPSHSTKTARARVDDGPTRLQLFTGAEAQHVCIVGVTPSSVYEARASVSAATPAAVDLSMVISTSSRGQGGSPASAAGRRALLDTEKLVFGTDEQGAVACDKVHGQCATADLAEVARFGTGGACDAWLRVSARPRGPAANADGGRRLIAVAIAVDSLVLGLPSTAGSMVAFLVGALVLAFGVGIPLAMWAKGPCGDGTLAFGGKSE</sequence>
<evidence type="ECO:0000256" key="3">
    <source>
        <dbReference type="SAM" id="MobiDB-lite"/>
    </source>
</evidence>
<feature type="transmembrane region" description="Helical" evidence="4">
    <location>
        <begin position="759"/>
        <end position="780"/>
    </location>
</feature>
<keyword evidence="2" id="KW-0067">ATP-binding</keyword>
<evidence type="ECO:0000313" key="6">
    <source>
        <dbReference type="EMBL" id="KAA0163816.1"/>
    </source>
</evidence>
<dbReference type="AlphaFoldDB" id="A0A5A8DEH3"/>
<evidence type="ECO:0000259" key="5">
    <source>
        <dbReference type="PROSITE" id="PS50011"/>
    </source>
</evidence>
<dbReference type="InterPro" id="IPR050117">
    <property type="entry name" value="MAPK"/>
</dbReference>
<dbReference type="PROSITE" id="PS50011">
    <property type="entry name" value="PROTEIN_KINASE_DOM"/>
    <property type="match status" value="1"/>
</dbReference>
<dbReference type="SMART" id="SM00220">
    <property type="entry name" value="S_TKc"/>
    <property type="match status" value="1"/>
</dbReference>
<dbReference type="CDD" id="cd07831">
    <property type="entry name" value="STKc_MOK"/>
    <property type="match status" value="1"/>
</dbReference>
<dbReference type="PROSITE" id="PS00108">
    <property type="entry name" value="PROTEIN_KINASE_ST"/>
    <property type="match status" value="1"/>
</dbReference>
<reference evidence="6 7" key="1">
    <citation type="submission" date="2019-07" db="EMBL/GenBank/DDBJ databases">
        <title>Genomes of Cafeteria roenbergensis.</title>
        <authorList>
            <person name="Fischer M.G."/>
            <person name="Hackl T."/>
            <person name="Roman M."/>
        </authorList>
    </citation>
    <scope>NUCLEOTIDE SEQUENCE [LARGE SCALE GENOMIC DNA]</scope>
    <source>
        <strain evidence="6 7">Cflag</strain>
    </source>
</reference>
<proteinExistence type="predicted"/>
<dbReference type="FunFam" id="1.10.510.10:FF:000773">
    <property type="entry name" value="MOK protein kinase"/>
    <property type="match status" value="1"/>
</dbReference>
<feature type="domain" description="Protein kinase" evidence="5">
    <location>
        <begin position="4"/>
        <end position="287"/>
    </location>
</feature>
<dbReference type="EMBL" id="VLTM01000020">
    <property type="protein sequence ID" value="KAA0163816.1"/>
    <property type="molecule type" value="Genomic_DNA"/>
</dbReference>
<feature type="compositionally biased region" description="Low complexity" evidence="3">
    <location>
        <begin position="538"/>
        <end position="557"/>
    </location>
</feature>
<evidence type="ECO:0000256" key="4">
    <source>
        <dbReference type="SAM" id="Phobius"/>
    </source>
</evidence>
<evidence type="ECO:0000256" key="1">
    <source>
        <dbReference type="ARBA" id="ARBA00022741"/>
    </source>
</evidence>
<dbReference type="GO" id="GO:0004672">
    <property type="term" value="F:protein kinase activity"/>
    <property type="evidence" value="ECO:0007669"/>
    <property type="project" value="InterPro"/>
</dbReference>
<dbReference type="InterPro" id="IPR000719">
    <property type="entry name" value="Prot_kinase_dom"/>
</dbReference>
<dbReference type="Gene3D" id="1.10.510.10">
    <property type="entry name" value="Transferase(Phosphotransferase) domain 1"/>
    <property type="match status" value="1"/>
</dbReference>
<keyword evidence="4" id="KW-1133">Transmembrane helix</keyword>
<accession>A0A5A8DEH3</accession>
<dbReference type="InterPro" id="IPR011009">
    <property type="entry name" value="Kinase-like_dom_sf"/>
</dbReference>
<dbReference type="InterPro" id="IPR008271">
    <property type="entry name" value="Ser/Thr_kinase_AS"/>
</dbReference>